<dbReference type="InterPro" id="IPR029062">
    <property type="entry name" value="Class_I_gatase-like"/>
</dbReference>
<comment type="similarity">
    <text evidence="2 7">Belongs to the CobB/CobQ family. CobQ subfamily.</text>
</comment>
<keyword evidence="11" id="KW-1185">Reference proteome</keyword>
<evidence type="ECO:0000256" key="6">
    <source>
        <dbReference type="ARBA" id="ARBA00025166"/>
    </source>
</evidence>
<dbReference type="Gene3D" id="3.40.50.300">
    <property type="entry name" value="P-loop containing nucleotide triphosphate hydrolases"/>
    <property type="match status" value="1"/>
</dbReference>
<evidence type="ECO:0000256" key="4">
    <source>
        <dbReference type="ARBA" id="ARBA00022573"/>
    </source>
</evidence>
<feature type="domain" description="CobQ/CobB/MinD/ParA nucleotide binding" evidence="8">
    <location>
        <begin position="1"/>
        <end position="221"/>
    </location>
</feature>
<evidence type="ECO:0000256" key="7">
    <source>
        <dbReference type="HAMAP-Rule" id="MF_00028"/>
    </source>
</evidence>
<dbReference type="Pfam" id="PF01656">
    <property type="entry name" value="CbiA"/>
    <property type="match status" value="1"/>
</dbReference>
<dbReference type="InterPro" id="IPR004459">
    <property type="entry name" value="CobQ_synth"/>
</dbReference>
<proteinExistence type="inferred from homology"/>
<dbReference type="CDD" id="cd01750">
    <property type="entry name" value="GATase1_CobQ"/>
    <property type="match status" value="1"/>
</dbReference>
<dbReference type="InterPro" id="IPR027417">
    <property type="entry name" value="P-loop_NTPase"/>
</dbReference>
<comment type="function">
    <text evidence="6 7">Catalyzes amidations at positions B, D, E, and G on adenosylcobyrinic A,C-diamide. NH(2) groups are provided by glutamine, and one molecule of ATP is hydrogenolyzed for each amidation.</text>
</comment>
<dbReference type="PROSITE" id="PS51274">
    <property type="entry name" value="GATASE_COBBQ"/>
    <property type="match status" value="1"/>
</dbReference>
<dbReference type="UniPathway" id="UPA00148"/>
<name>A0A317C6R9_9GAMM</name>
<dbReference type="SUPFAM" id="SSF52540">
    <property type="entry name" value="P-loop containing nucleoside triphosphate hydrolases"/>
    <property type="match status" value="1"/>
</dbReference>
<organism evidence="10 11">
    <name type="scientific">Leucothrix arctica</name>
    <dbReference type="NCBI Taxonomy" id="1481894"/>
    <lineage>
        <taxon>Bacteria</taxon>
        <taxon>Pseudomonadati</taxon>
        <taxon>Pseudomonadota</taxon>
        <taxon>Gammaproteobacteria</taxon>
        <taxon>Thiotrichales</taxon>
        <taxon>Thiotrichaceae</taxon>
        <taxon>Leucothrix</taxon>
    </lineage>
</organism>
<dbReference type="CDD" id="cd05389">
    <property type="entry name" value="CobQ_N"/>
    <property type="match status" value="1"/>
</dbReference>
<dbReference type="InterPro" id="IPR002586">
    <property type="entry name" value="CobQ/CobB/MinD/ParA_Nub-bd_dom"/>
</dbReference>
<evidence type="ECO:0000259" key="9">
    <source>
        <dbReference type="Pfam" id="PF07685"/>
    </source>
</evidence>
<dbReference type="AlphaFoldDB" id="A0A317C6R9"/>
<dbReference type="NCBIfam" id="TIGR00313">
    <property type="entry name" value="cobQ"/>
    <property type="match status" value="1"/>
</dbReference>
<evidence type="ECO:0000259" key="8">
    <source>
        <dbReference type="Pfam" id="PF01656"/>
    </source>
</evidence>
<evidence type="ECO:0000256" key="5">
    <source>
        <dbReference type="ARBA" id="ARBA00022962"/>
    </source>
</evidence>
<dbReference type="Pfam" id="PF07685">
    <property type="entry name" value="GATase_3"/>
    <property type="match status" value="1"/>
</dbReference>
<dbReference type="HAMAP" id="MF_00028">
    <property type="entry name" value="CobQ"/>
    <property type="match status" value="1"/>
</dbReference>
<evidence type="ECO:0000313" key="11">
    <source>
        <dbReference type="Proteomes" id="UP000245506"/>
    </source>
</evidence>
<evidence type="ECO:0000313" key="10">
    <source>
        <dbReference type="EMBL" id="PWQ94007.1"/>
    </source>
</evidence>
<dbReference type="GO" id="GO:0009236">
    <property type="term" value="P:cobalamin biosynthetic process"/>
    <property type="evidence" value="ECO:0007669"/>
    <property type="project" value="UniProtKB-UniRule"/>
</dbReference>
<reference evidence="10 11" key="1">
    <citation type="submission" date="2018-05" db="EMBL/GenBank/DDBJ databases">
        <title>Leucothrix arctica sp. nov., isolated from Arctic seawater.</title>
        <authorList>
            <person name="Choi A."/>
            <person name="Baek K."/>
        </authorList>
    </citation>
    <scope>NUCLEOTIDE SEQUENCE [LARGE SCALE GENOMIC DNA]</scope>
    <source>
        <strain evidence="10 11">IMCC9719</strain>
    </source>
</reference>
<dbReference type="NCBIfam" id="NF001989">
    <property type="entry name" value="PRK00784.1"/>
    <property type="match status" value="1"/>
</dbReference>
<feature type="active site" description="Nucleophile" evidence="7">
    <location>
        <position position="324"/>
    </location>
</feature>
<accession>A0A317C6R9</accession>
<feature type="active site" evidence="7">
    <location>
        <position position="419"/>
    </location>
</feature>
<evidence type="ECO:0000256" key="1">
    <source>
        <dbReference type="ARBA" id="ARBA00004953"/>
    </source>
</evidence>
<dbReference type="GO" id="GO:0015420">
    <property type="term" value="F:ABC-type vitamin B12 transporter activity"/>
    <property type="evidence" value="ECO:0007669"/>
    <property type="project" value="UniProtKB-UniRule"/>
</dbReference>
<dbReference type="Gene3D" id="3.40.50.880">
    <property type="match status" value="1"/>
</dbReference>
<feature type="domain" description="CobB/CobQ-like glutamine amidotransferase" evidence="9">
    <location>
        <begin position="245"/>
        <end position="425"/>
    </location>
</feature>
<sequence>MIQGCTSDAGKSYIAAGFCRLYANRGIKVAPFKAQNMSNNAGVTIDGGEIGRAQLLQAQAARVTPTVLMNPVLLKPEADSMSQVILLGKAQPHLKKIPWQKRKEHLWETVKSSIHTMKNDYDLVIIEGAGSPAEINLRSGDIVNMSVAIEADAQVLIASDIDRGGAFAHLLGTWHCLAANEQQRVAGFLLNKFRGDSTLLGNAMDWLEEKTNIPTVGIIPMLNLPLPTEDAYSHNTHVEHSEKPEVAIIRTPYMSNFDEFDALVNDSSIQLNFVDKVSDLNNVAAVILPGSKHVSHDLDFLKKNGFAAKLHELANQGVQILGVCGGMQMLGKTLQDPHNLEGGFTSQGLNLLSIDTTLESEKITQQTQAKLVDGGAQVLGYEIHHGKTVADINAKPYLLNQQQKVIGYIQGNIAGMYAHGLFDNAVYRQVFLQKIGIQSESGEWAEQVDAALDTLALHLETHCDMDAIDRAIGLID</sequence>
<keyword evidence="4 7" id="KW-0169">Cobalamin biosynthesis</keyword>
<protein>
    <recommendedName>
        <fullName evidence="3 7">Cobyric acid synthase</fullName>
    </recommendedName>
</protein>
<comment type="caution">
    <text evidence="10">The sequence shown here is derived from an EMBL/GenBank/DDBJ whole genome shotgun (WGS) entry which is preliminary data.</text>
</comment>
<dbReference type="InterPro" id="IPR047045">
    <property type="entry name" value="CobQ_N"/>
</dbReference>
<dbReference type="PANTHER" id="PTHR21343">
    <property type="entry name" value="DETHIOBIOTIN SYNTHETASE"/>
    <property type="match status" value="1"/>
</dbReference>
<comment type="pathway">
    <text evidence="1 7">Cofactor biosynthesis; adenosylcobalamin biosynthesis.</text>
</comment>
<dbReference type="PANTHER" id="PTHR21343:SF1">
    <property type="entry name" value="COBYRIC ACID SYNTHASE"/>
    <property type="match status" value="1"/>
</dbReference>
<dbReference type="InterPro" id="IPR033949">
    <property type="entry name" value="CobQ_GATase1"/>
</dbReference>
<gene>
    <name evidence="7" type="primary">cobQ</name>
    <name evidence="10" type="ORF">DKT75_18940</name>
</gene>
<keyword evidence="5 7" id="KW-0315">Glutamine amidotransferase</keyword>
<dbReference type="Proteomes" id="UP000245506">
    <property type="component" value="Unassembled WGS sequence"/>
</dbReference>
<dbReference type="InterPro" id="IPR011698">
    <property type="entry name" value="GATase_3"/>
</dbReference>
<dbReference type="GO" id="GO:0003824">
    <property type="term" value="F:catalytic activity"/>
    <property type="evidence" value="ECO:0007669"/>
    <property type="project" value="InterPro"/>
</dbReference>
<dbReference type="SUPFAM" id="SSF52317">
    <property type="entry name" value="Class I glutamine amidotransferase-like"/>
    <property type="match status" value="1"/>
</dbReference>
<evidence type="ECO:0000256" key="2">
    <source>
        <dbReference type="ARBA" id="ARBA00006205"/>
    </source>
</evidence>
<dbReference type="OrthoDB" id="9808302at2"/>
<evidence type="ECO:0000256" key="3">
    <source>
        <dbReference type="ARBA" id="ARBA00019833"/>
    </source>
</evidence>
<dbReference type="EMBL" id="QGKL01000042">
    <property type="protein sequence ID" value="PWQ94007.1"/>
    <property type="molecule type" value="Genomic_DNA"/>
</dbReference>